<comment type="subcellular location">
    <subcellularLocation>
        <location evidence="1">Mitochondrion membrane</location>
    </subcellularLocation>
</comment>
<evidence type="ECO:0000259" key="9">
    <source>
        <dbReference type="Pfam" id="PF12037"/>
    </source>
</evidence>
<keyword evidence="4" id="KW-0067">ATP-binding</keyword>
<evidence type="ECO:0000256" key="8">
    <source>
        <dbReference type="SAM" id="MobiDB-lite"/>
    </source>
</evidence>
<dbReference type="GO" id="GO:0031966">
    <property type="term" value="C:mitochondrial membrane"/>
    <property type="evidence" value="ECO:0007669"/>
    <property type="project" value="UniProtKB-SubCell"/>
</dbReference>
<dbReference type="GO" id="GO:0005524">
    <property type="term" value="F:ATP binding"/>
    <property type="evidence" value="ECO:0007669"/>
    <property type="project" value="UniProtKB-KW"/>
</dbReference>
<name>A0A5D2MMW3_GOSTO</name>
<keyword evidence="6" id="KW-0496">Mitochondrion</keyword>
<reference evidence="10 11" key="1">
    <citation type="submission" date="2019-07" db="EMBL/GenBank/DDBJ databases">
        <title>WGS assembly of Gossypium tomentosum.</title>
        <authorList>
            <person name="Chen Z.J."/>
            <person name="Sreedasyam A."/>
            <person name="Ando A."/>
            <person name="Song Q."/>
            <person name="De L."/>
            <person name="Hulse-Kemp A."/>
            <person name="Ding M."/>
            <person name="Ye W."/>
            <person name="Kirkbride R."/>
            <person name="Jenkins J."/>
            <person name="Plott C."/>
            <person name="Lovell J."/>
            <person name="Lin Y.-M."/>
            <person name="Vaughn R."/>
            <person name="Liu B."/>
            <person name="Li W."/>
            <person name="Simpson S."/>
            <person name="Scheffler B."/>
            <person name="Saski C."/>
            <person name="Grover C."/>
            <person name="Hu G."/>
            <person name="Conover J."/>
            <person name="Carlson J."/>
            <person name="Shu S."/>
            <person name="Boston L."/>
            <person name="Williams M."/>
            <person name="Peterson D."/>
            <person name="Mcgee K."/>
            <person name="Jones D."/>
            <person name="Wendel J."/>
            <person name="Stelly D."/>
            <person name="Grimwood J."/>
            <person name="Schmutz J."/>
        </authorList>
    </citation>
    <scope>NUCLEOTIDE SEQUENCE [LARGE SCALE GENOMIC DNA]</scope>
    <source>
        <strain evidence="10">7179.01</strain>
    </source>
</reference>
<evidence type="ECO:0000256" key="5">
    <source>
        <dbReference type="ARBA" id="ARBA00023054"/>
    </source>
</evidence>
<dbReference type="PANTHER" id="PTHR23075">
    <property type="entry name" value="PUTATIVE ATP-ASE"/>
    <property type="match status" value="1"/>
</dbReference>
<dbReference type="InterPro" id="IPR021911">
    <property type="entry name" value="ATAD3_N"/>
</dbReference>
<evidence type="ECO:0000256" key="7">
    <source>
        <dbReference type="ARBA" id="ARBA00023136"/>
    </source>
</evidence>
<dbReference type="Pfam" id="PF12037">
    <property type="entry name" value="ATAD3_N"/>
    <property type="match status" value="1"/>
</dbReference>
<keyword evidence="11" id="KW-1185">Reference proteome</keyword>
<evidence type="ECO:0000256" key="6">
    <source>
        <dbReference type="ARBA" id="ARBA00023128"/>
    </source>
</evidence>
<feature type="compositionally biased region" description="Basic and acidic residues" evidence="8">
    <location>
        <begin position="135"/>
        <end position="152"/>
    </location>
</feature>
<evidence type="ECO:0000313" key="10">
    <source>
        <dbReference type="EMBL" id="TYH92534.1"/>
    </source>
</evidence>
<feature type="region of interest" description="Disordered" evidence="8">
    <location>
        <begin position="121"/>
        <end position="152"/>
    </location>
</feature>
<evidence type="ECO:0000256" key="3">
    <source>
        <dbReference type="ARBA" id="ARBA00022792"/>
    </source>
</evidence>
<evidence type="ECO:0000256" key="4">
    <source>
        <dbReference type="ARBA" id="ARBA00022840"/>
    </source>
</evidence>
<organism evidence="10 11">
    <name type="scientific">Gossypium tomentosum</name>
    <name type="common">Hawaiian cotton</name>
    <name type="synonym">Gossypium sandvicense</name>
    <dbReference type="NCBI Taxonomy" id="34277"/>
    <lineage>
        <taxon>Eukaryota</taxon>
        <taxon>Viridiplantae</taxon>
        <taxon>Streptophyta</taxon>
        <taxon>Embryophyta</taxon>
        <taxon>Tracheophyta</taxon>
        <taxon>Spermatophyta</taxon>
        <taxon>Magnoliopsida</taxon>
        <taxon>eudicotyledons</taxon>
        <taxon>Gunneridae</taxon>
        <taxon>Pentapetalae</taxon>
        <taxon>rosids</taxon>
        <taxon>malvids</taxon>
        <taxon>Malvales</taxon>
        <taxon>Malvaceae</taxon>
        <taxon>Malvoideae</taxon>
        <taxon>Gossypium</taxon>
    </lineage>
</organism>
<keyword evidence="2" id="KW-0547">Nucleotide-binding</keyword>
<keyword evidence="3" id="KW-0999">Mitochondrion inner membrane</keyword>
<feature type="domain" description="ATPase family AAA" evidence="9">
    <location>
        <begin position="38"/>
        <end position="152"/>
    </location>
</feature>
<dbReference type="EMBL" id="CM017622">
    <property type="protein sequence ID" value="TYH92534.1"/>
    <property type="molecule type" value="Genomic_DNA"/>
</dbReference>
<protein>
    <recommendedName>
        <fullName evidence="9">ATPase family AAA domain-containing protein</fullName>
    </recommendedName>
</protein>
<gene>
    <name evidence="10" type="ORF">ES332_A13G188200v1</name>
</gene>
<evidence type="ECO:0000313" key="11">
    <source>
        <dbReference type="Proteomes" id="UP000322667"/>
    </source>
</evidence>
<dbReference type="AlphaFoldDB" id="A0A5D2MMW3"/>
<dbReference type="PANTHER" id="PTHR23075:SF0">
    <property type="entry name" value="ATPASE FAMILY AAA DOMAIN-CONTAINING PROTEIN 3"/>
    <property type="match status" value="1"/>
</dbReference>
<proteinExistence type="predicted"/>
<accession>A0A5D2MMW3</accession>
<evidence type="ECO:0000256" key="2">
    <source>
        <dbReference type="ARBA" id="ARBA00022741"/>
    </source>
</evidence>
<dbReference type="Proteomes" id="UP000322667">
    <property type="component" value="Chromosome A13"/>
</dbReference>
<dbReference type="GO" id="GO:0007005">
    <property type="term" value="P:mitochondrion organization"/>
    <property type="evidence" value="ECO:0007669"/>
    <property type="project" value="TreeGrafter"/>
</dbReference>
<evidence type="ECO:0000256" key="1">
    <source>
        <dbReference type="ARBA" id="ARBA00004325"/>
    </source>
</evidence>
<dbReference type="GO" id="GO:0008270">
    <property type="term" value="F:zinc ion binding"/>
    <property type="evidence" value="ECO:0007669"/>
    <property type="project" value="TreeGrafter"/>
</dbReference>
<keyword evidence="5" id="KW-0175">Coiled coil</keyword>
<keyword evidence="7" id="KW-0472">Membrane</keyword>
<sequence length="152" mass="17382">MLFCRNPRWGTAQYALAIVHRQLQSQPLAATADNEASRGVRVRNHNPRTFLAGFDPQALEKGAKALGEINSSSNAKKAFELMKKQEETRQAEVAARAAEFKAMQAQAETERQRVIYDEQKKLTQHQAQTKSQMARYEDELARKRMQAENEYQ</sequence>